<gene>
    <name evidence="1" type="ORF">E3U43_013007</name>
</gene>
<name>A0ACD3R987_LARCR</name>
<proteinExistence type="predicted"/>
<sequence length="135" mass="16005">MFTVENLGWSSAGAEVRPGHTGQSSKNQRTWVYYNEFKVNRNGSRINDRIFQKHRGLRRFGPADVKELSSRERLKETPAIVREERTFSSRPDLKPRPHPLSAFLILFWESSDQYHRQDSRARQKETHLRSRPQQR</sequence>
<comment type="caution">
    <text evidence="1">The sequence shown here is derived from an EMBL/GenBank/DDBJ whole genome shotgun (WGS) entry which is preliminary data.</text>
</comment>
<keyword evidence="2" id="KW-1185">Reference proteome</keyword>
<dbReference type="EMBL" id="CM011681">
    <property type="protein sequence ID" value="TMS15714.1"/>
    <property type="molecule type" value="Genomic_DNA"/>
</dbReference>
<reference evidence="1" key="1">
    <citation type="submission" date="2018-11" db="EMBL/GenBank/DDBJ databases">
        <title>The sequence and de novo assembly of Larimichthys crocea genome using PacBio and Hi-C technologies.</title>
        <authorList>
            <person name="Xu P."/>
            <person name="Chen B."/>
            <person name="Zhou Z."/>
            <person name="Ke Q."/>
            <person name="Wu Y."/>
            <person name="Bai H."/>
            <person name="Pu F."/>
        </authorList>
    </citation>
    <scope>NUCLEOTIDE SEQUENCE</scope>
    <source>
        <tissue evidence="1">Muscle</tissue>
    </source>
</reference>
<organism evidence="1 2">
    <name type="scientific">Larimichthys crocea</name>
    <name type="common">Large yellow croaker</name>
    <name type="synonym">Pseudosciaena crocea</name>
    <dbReference type="NCBI Taxonomy" id="215358"/>
    <lineage>
        <taxon>Eukaryota</taxon>
        <taxon>Metazoa</taxon>
        <taxon>Chordata</taxon>
        <taxon>Craniata</taxon>
        <taxon>Vertebrata</taxon>
        <taxon>Euteleostomi</taxon>
        <taxon>Actinopterygii</taxon>
        <taxon>Neopterygii</taxon>
        <taxon>Teleostei</taxon>
        <taxon>Neoteleostei</taxon>
        <taxon>Acanthomorphata</taxon>
        <taxon>Eupercaria</taxon>
        <taxon>Sciaenidae</taxon>
        <taxon>Larimichthys</taxon>
    </lineage>
</organism>
<accession>A0ACD3R987</accession>
<dbReference type="Proteomes" id="UP000793456">
    <property type="component" value="Chromosome VIII"/>
</dbReference>
<protein>
    <submittedName>
        <fullName evidence="1">Uncharacterized protein</fullName>
    </submittedName>
</protein>
<evidence type="ECO:0000313" key="2">
    <source>
        <dbReference type="Proteomes" id="UP000793456"/>
    </source>
</evidence>
<evidence type="ECO:0000313" key="1">
    <source>
        <dbReference type="EMBL" id="TMS15714.1"/>
    </source>
</evidence>